<keyword evidence="4" id="KW-1185">Reference proteome</keyword>
<keyword evidence="2" id="KW-0732">Signal</keyword>
<feature type="region of interest" description="Disordered" evidence="1">
    <location>
        <begin position="94"/>
        <end position="121"/>
    </location>
</feature>
<dbReference type="EnsemblPlants" id="Zm00001eb338150_T001">
    <property type="protein sequence ID" value="Zm00001eb338150_P001"/>
    <property type="gene ID" value="Zm00001eb338150"/>
</dbReference>
<proteinExistence type="predicted"/>
<dbReference type="Gramene" id="Zm00001eb338150_T001">
    <property type="protein sequence ID" value="Zm00001eb338150_P001"/>
    <property type="gene ID" value="Zm00001eb338150"/>
</dbReference>
<dbReference type="Proteomes" id="UP000007305">
    <property type="component" value="Chromosome 8"/>
</dbReference>
<reference evidence="3" key="2">
    <citation type="submission" date="2019-07" db="EMBL/GenBank/DDBJ databases">
        <authorList>
            <person name="Seetharam A."/>
            <person name="Woodhouse M."/>
            <person name="Cannon E."/>
        </authorList>
    </citation>
    <scope>NUCLEOTIDE SEQUENCE [LARGE SCALE GENOMIC DNA]</scope>
    <source>
        <strain evidence="3">cv. B73</strain>
    </source>
</reference>
<evidence type="ECO:0000256" key="2">
    <source>
        <dbReference type="SAM" id="SignalP"/>
    </source>
</evidence>
<reference evidence="3" key="3">
    <citation type="submission" date="2021-05" db="UniProtKB">
        <authorList>
            <consortium name="EnsemblPlants"/>
        </authorList>
    </citation>
    <scope>IDENTIFICATION</scope>
    <source>
        <strain evidence="3">cv. B73</strain>
    </source>
</reference>
<evidence type="ECO:0000313" key="3">
    <source>
        <dbReference type="EnsemblPlants" id="Zm00001eb338150_P001"/>
    </source>
</evidence>
<name>A0A804QKN6_MAIZE</name>
<dbReference type="AlphaFoldDB" id="A0A804QKN6"/>
<reference evidence="4" key="1">
    <citation type="journal article" date="2009" name="Science">
        <title>The B73 maize genome: complexity, diversity, and dynamics.</title>
        <authorList>
            <person name="Schnable P.S."/>
            <person name="Ware D."/>
            <person name="Fulton R.S."/>
            <person name="Stein J.C."/>
            <person name="Wei F."/>
            <person name="Pasternak S."/>
            <person name="Liang C."/>
            <person name="Zhang J."/>
            <person name="Fulton L."/>
            <person name="Graves T.A."/>
            <person name="Minx P."/>
            <person name="Reily A.D."/>
            <person name="Courtney L."/>
            <person name="Kruchowski S.S."/>
            <person name="Tomlinson C."/>
            <person name="Strong C."/>
            <person name="Delehaunty K."/>
            <person name="Fronick C."/>
            <person name="Courtney B."/>
            <person name="Rock S.M."/>
            <person name="Belter E."/>
            <person name="Du F."/>
            <person name="Kim K."/>
            <person name="Abbott R.M."/>
            <person name="Cotton M."/>
            <person name="Levy A."/>
            <person name="Marchetto P."/>
            <person name="Ochoa K."/>
            <person name="Jackson S.M."/>
            <person name="Gillam B."/>
            <person name="Chen W."/>
            <person name="Yan L."/>
            <person name="Higginbotham J."/>
            <person name="Cardenas M."/>
            <person name="Waligorski J."/>
            <person name="Applebaum E."/>
            <person name="Phelps L."/>
            <person name="Falcone J."/>
            <person name="Kanchi K."/>
            <person name="Thane T."/>
            <person name="Scimone A."/>
            <person name="Thane N."/>
            <person name="Henke J."/>
            <person name="Wang T."/>
            <person name="Ruppert J."/>
            <person name="Shah N."/>
            <person name="Rotter K."/>
            <person name="Hodges J."/>
            <person name="Ingenthron E."/>
            <person name="Cordes M."/>
            <person name="Kohlberg S."/>
            <person name="Sgro J."/>
            <person name="Delgado B."/>
            <person name="Mead K."/>
            <person name="Chinwalla A."/>
            <person name="Leonard S."/>
            <person name="Crouse K."/>
            <person name="Collura K."/>
            <person name="Kudrna D."/>
            <person name="Currie J."/>
            <person name="He R."/>
            <person name="Angelova A."/>
            <person name="Rajasekar S."/>
            <person name="Mueller T."/>
            <person name="Lomeli R."/>
            <person name="Scara G."/>
            <person name="Ko A."/>
            <person name="Delaney K."/>
            <person name="Wissotski M."/>
            <person name="Lopez G."/>
            <person name="Campos D."/>
            <person name="Braidotti M."/>
            <person name="Ashley E."/>
            <person name="Golser W."/>
            <person name="Kim H."/>
            <person name="Lee S."/>
            <person name="Lin J."/>
            <person name="Dujmic Z."/>
            <person name="Kim W."/>
            <person name="Talag J."/>
            <person name="Zuccolo A."/>
            <person name="Fan C."/>
            <person name="Sebastian A."/>
            <person name="Kramer M."/>
            <person name="Spiegel L."/>
            <person name="Nascimento L."/>
            <person name="Zutavern T."/>
            <person name="Miller B."/>
            <person name="Ambroise C."/>
            <person name="Muller S."/>
            <person name="Spooner W."/>
            <person name="Narechania A."/>
            <person name="Ren L."/>
            <person name="Wei S."/>
            <person name="Kumari S."/>
            <person name="Faga B."/>
            <person name="Levy M.J."/>
            <person name="McMahan L."/>
            <person name="Van Buren P."/>
            <person name="Vaughn M.W."/>
            <person name="Ying K."/>
            <person name="Yeh C.-T."/>
            <person name="Emrich S.J."/>
            <person name="Jia Y."/>
            <person name="Kalyanaraman A."/>
            <person name="Hsia A.-P."/>
            <person name="Barbazuk W.B."/>
            <person name="Baucom R.S."/>
            <person name="Brutnell T.P."/>
            <person name="Carpita N.C."/>
            <person name="Chaparro C."/>
            <person name="Chia J.-M."/>
            <person name="Deragon J.-M."/>
            <person name="Estill J.C."/>
            <person name="Fu Y."/>
            <person name="Jeddeloh J.A."/>
            <person name="Han Y."/>
            <person name="Lee H."/>
            <person name="Li P."/>
            <person name="Lisch D.R."/>
            <person name="Liu S."/>
            <person name="Liu Z."/>
            <person name="Nagel D.H."/>
            <person name="McCann M.C."/>
            <person name="SanMiguel P."/>
            <person name="Myers A.M."/>
            <person name="Nettleton D."/>
            <person name="Nguyen J."/>
            <person name="Penning B.W."/>
            <person name="Ponnala L."/>
            <person name="Schneider K.L."/>
            <person name="Schwartz D.C."/>
            <person name="Sharma A."/>
            <person name="Soderlund C."/>
            <person name="Springer N.M."/>
            <person name="Sun Q."/>
            <person name="Wang H."/>
            <person name="Waterman M."/>
            <person name="Westerman R."/>
            <person name="Wolfgruber T.K."/>
            <person name="Yang L."/>
            <person name="Yu Y."/>
            <person name="Zhang L."/>
            <person name="Zhou S."/>
            <person name="Zhu Q."/>
            <person name="Bennetzen J.L."/>
            <person name="Dawe R.K."/>
            <person name="Jiang J."/>
            <person name="Jiang N."/>
            <person name="Presting G.G."/>
            <person name="Wessler S.R."/>
            <person name="Aluru S."/>
            <person name="Martienssen R.A."/>
            <person name="Clifton S.W."/>
            <person name="McCombie W.R."/>
            <person name="Wing R.A."/>
            <person name="Wilson R.K."/>
        </authorList>
    </citation>
    <scope>NUCLEOTIDE SEQUENCE [LARGE SCALE GENOMIC DNA]</scope>
    <source>
        <strain evidence="4">cv. B73</strain>
    </source>
</reference>
<dbReference type="InParanoid" id="A0A804QKN6"/>
<feature type="chain" id="PRO_5032667982" evidence="2">
    <location>
        <begin position="25"/>
        <end position="121"/>
    </location>
</feature>
<feature type="signal peptide" evidence="2">
    <location>
        <begin position="1"/>
        <end position="24"/>
    </location>
</feature>
<evidence type="ECO:0000313" key="4">
    <source>
        <dbReference type="Proteomes" id="UP000007305"/>
    </source>
</evidence>
<evidence type="ECO:0000256" key="1">
    <source>
        <dbReference type="SAM" id="MobiDB-lite"/>
    </source>
</evidence>
<sequence length="121" mass="12032">MVLLVTMSLGFCFFLGAFASEASAARLAPRTGGGGYRHSAALLMAPAAAAMSSSTTAVLQPPTGDDVGVLSRPLAAAAASITVSSSCHVGGRRALTSGSGAANPRRLLRLPPSGPSKRGHV</sequence>
<organism evidence="3 4">
    <name type="scientific">Zea mays</name>
    <name type="common">Maize</name>
    <dbReference type="NCBI Taxonomy" id="4577"/>
    <lineage>
        <taxon>Eukaryota</taxon>
        <taxon>Viridiplantae</taxon>
        <taxon>Streptophyta</taxon>
        <taxon>Embryophyta</taxon>
        <taxon>Tracheophyta</taxon>
        <taxon>Spermatophyta</taxon>
        <taxon>Magnoliopsida</taxon>
        <taxon>Liliopsida</taxon>
        <taxon>Poales</taxon>
        <taxon>Poaceae</taxon>
        <taxon>PACMAD clade</taxon>
        <taxon>Panicoideae</taxon>
        <taxon>Andropogonodae</taxon>
        <taxon>Andropogoneae</taxon>
        <taxon>Tripsacinae</taxon>
        <taxon>Zea</taxon>
    </lineage>
</organism>
<accession>A0A804QKN6</accession>
<protein>
    <submittedName>
        <fullName evidence="3">Uncharacterized protein</fullName>
    </submittedName>
</protein>